<protein>
    <recommendedName>
        <fullName evidence="4">Cys-tRNA(Pro)/Cys-tRNA(Cys) deacylase</fullName>
        <ecNumber evidence="4">4.2.-.-</ecNumber>
    </recommendedName>
</protein>
<proteinExistence type="inferred from homology"/>
<dbReference type="InterPro" id="IPR036754">
    <property type="entry name" value="YbaK/aa-tRNA-synt-asso_dom_sf"/>
</dbReference>
<keyword evidence="3 4" id="KW-0456">Lyase</keyword>
<dbReference type="InterPro" id="IPR007214">
    <property type="entry name" value="YbaK/aa-tRNA-synth-assoc-dom"/>
</dbReference>
<dbReference type="Gene3D" id="3.90.960.10">
    <property type="entry name" value="YbaK/aminoacyl-tRNA synthetase-associated domain"/>
    <property type="match status" value="1"/>
</dbReference>
<evidence type="ECO:0000256" key="2">
    <source>
        <dbReference type="ARBA" id="ARBA00022917"/>
    </source>
</evidence>
<dbReference type="CDD" id="cd00002">
    <property type="entry name" value="YbaK_deacylase"/>
    <property type="match status" value="1"/>
</dbReference>
<name>D4LD38_RUMC1</name>
<dbReference type="Pfam" id="PF04073">
    <property type="entry name" value="tRNA_edit"/>
    <property type="match status" value="1"/>
</dbReference>
<dbReference type="GO" id="GO:0002161">
    <property type="term" value="F:aminoacyl-tRNA deacylase activity"/>
    <property type="evidence" value="ECO:0007669"/>
    <property type="project" value="InterPro"/>
</dbReference>
<accession>D4LD38</accession>
<organism evidence="6 7">
    <name type="scientific">Ruminococcus champanellensis (strain DSM 18848 / JCM 17042 / KCTC 15320 / 18P13)</name>
    <dbReference type="NCBI Taxonomy" id="213810"/>
    <lineage>
        <taxon>Bacteria</taxon>
        <taxon>Bacillati</taxon>
        <taxon>Bacillota</taxon>
        <taxon>Clostridia</taxon>
        <taxon>Eubacteriales</taxon>
        <taxon>Oscillospiraceae</taxon>
        <taxon>Ruminococcus</taxon>
    </lineage>
</organism>
<dbReference type="HOGENOM" id="CLU_094875_3_0_9"/>
<gene>
    <name evidence="6" type="ordered locus">RUM_14240</name>
</gene>
<dbReference type="PANTHER" id="PTHR30411:SF0">
    <property type="entry name" value="CYS-TRNA(PRO)_CYS-TRNA(CYS) DEACYLASE YBAK"/>
    <property type="match status" value="1"/>
</dbReference>
<evidence type="ECO:0000313" key="7">
    <source>
        <dbReference type="Proteomes" id="UP000007054"/>
    </source>
</evidence>
<dbReference type="BioCyc" id="RCHA213810:RUM_RS06920-MONOMER"/>
<keyword evidence="7" id="KW-1185">Reference proteome</keyword>
<reference evidence="6" key="2">
    <citation type="submission" date="2010-03" db="EMBL/GenBank/DDBJ databases">
        <authorList>
            <person name="Pajon A."/>
        </authorList>
    </citation>
    <scope>NUCLEOTIDE SEQUENCE</scope>
    <source>
        <strain evidence="6">Type strain: 18P13</strain>
    </source>
</reference>
<dbReference type="GO" id="GO:0006412">
    <property type="term" value="P:translation"/>
    <property type="evidence" value="ECO:0007669"/>
    <property type="project" value="UniProtKB-KW"/>
</dbReference>
<keyword evidence="2 4" id="KW-0648">Protein biosynthesis</keyword>
<reference evidence="6" key="1">
    <citation type="submission" date="2010-03" db="EMBL/GenBank/DDBJ databases">
        <title>The genome sequence of Ruminococcus sp. 18P13.</title>
        <authorList>
            <consortium name="metaHIT consortium -- http://www.metahit.eu/"/>
            <person name="Pajon A."/>
            <person name="Turner K."/>
            <person name="Parkhill J."/>
            <person name="Bernalier A."/>
        </authorList>
    </citation>
    <scope>NUCLEOTIDE SEQUENCE [LARGE SCALE GENOMIC DNA]</scope>
    <source>
        <strain evidence="6">Type strain: 18P13</strain>
    </source>
</reference>
<dbReference type="STRING" id="213810.RUM_14240"/>
<evidence type="ECO:0000313" key="6">
    <source>
        <dbReference type="EMBL" id="CBL17533.1"/>
    </source>
</evidence>
<dbReference type="PATRIC" id="fig|213810.4.peg.1321"/>
<evidence type="ECO:0000256" key="4">
    <source>
        <dbReference type="PIRNR" id="PIRNR006181"/>
    </source>
</evidence>
<sequence>MGKEVKTNAMRILDRLKLPYTLNSYECKEFIDGVHIADMLGQDPAQSFKTLVCSGKGGGYYVFVLPVARELDLKKAARAVGAKAVELLPVKEINAVTGYIRGGCTAIGMKKQYPTVIDQSAGEFDRIIISGGRIGSQIFLAPDDFIKATGGSYGDILAEM</sequence>
<evidence type="ECO:0000256" key="3">
    <source>
        <dbReference type="ARBA" id="ARBA00023239"/>
    </source>
</evidence>
<dbReference type="GO" id="GO:0016829">
    <property type="term" value="F:lyase activity"/>
    <property type="evidence" value="ECO:0007669"/>
    <property type="project" value="UniProtKB-KW"/>
</dbReference>
<feature type="domain" description="YbaK/aminoacyl-tRNA synthetase-associated" evidence="5">
    <location>
        <begin position="37"/>
        <end position="147"/>
    </location>
</feature>
<evidence type="ECO:0000259" key="5">
    <source>
        <dbReference type="Pfam" id="PF04073"/>
    </source>
</evidence>
<dbReference type="NCBIfam" id="TIGR00011">
    <property type="entry name" value="YbaK_EbsC"/>
    <property type="match status" value="1"/>
</dbReference>
<dbReference type="EMBL" id="FP929052">
    <property type="protein sequence ID" value="CBL17533.1"/>
    <property type="molecule type" value="Genomic_DNA"/>
</dbReference>
<evidence type="ECO:0000256" key="1">
    <source>
        <dbReference type="ARBA" id="ARBA00009798"/>
    </source>
</evidence>
<dbReference type="RefSeq" id="WP_015558440.1">
    <property type="nucleotide sequence ID" value="NC_021039.1"/>
</dbReference>
<comment type="similarity">
    <text evidence="1 4">Belongs to the prolyl-tRNA editing family. YbaK/EbsC subfamily.</text>
</comment>
<dbReference type="InterPro" id="IPR004369">
    <property type="entry name" value="Prolyl-tRNA_editing_YbaK/EbsC"/>
</dbReference>
<dbReference type="PIRSF" id="PIRSF006181">
    <property type="entry name" value="EbsC_YbaK"/>
    <property type="match status" value="1"/>
</dbReference>
<dbReference type="EC" id="4.2.-.-" evidence="4"/>
<dbReference type="AlphaFoldDB" id="D4LD38"/>
<dbReference type="PANTHER" id="PTHR30411">
    <property type="entry name" value="CYTOPLASMIC PROTEIN"/>
    <property type="match status" value="1"/>
</dbReference>
<dbReference type="GeneID" id="83156150"/>
<dbReference type="KEGG" id="rch:RUM_14240"/>
<dbReference type="Proteomes" id="UP000007054">
    <property type="component" value="Chromosome"/>
</dbReference>
<dbReference type="SUPFAM" id="SSF55826">
    <property type="entry name" value="YbaK/ProRS associated domain"/>
    <property type="match status" value="1"/>
</dbReference>